<dbReference type="SUPFAM" id="SSF56112">
    <property type="entry name" value="Protein kinase-like (PK-like)"/>
    <property type="match status" value="1"/>
</dbReference>
<dbReference type="AlphaFoldDB" id="A0A6C0IE06"/>
<reference evidence="1" key="1">
    <citation type="journal article" date="2020" name="Nature">
        <title>Giant virus diversity and host interactions through global metagenomics.</title>
        <authorList>
            <person name="Schulz F."/>
            <person name="Roux S."/>
            <person name="Paez-Espino D."/>
            <person name="Jungbluth S."/>
            <person name="Walsh D.A."/>
            <person name="Denef V.J."/>
            <person name="McMahon K.D."/>
            <person name="Konstantinidis K.T."/>
            <person name="Eloe-Fadrosh E.A."/>
            <person name="Kyrpides N.C."/>
            <person name="Woyke T."/>
        </authorList>
    </citation>
    <scope>NUCLEOTIDE SEQUENCE</scope>
    <source>
        <strain evidence="1">GVMAG-M-3300023184-77</strain>
    </source>
</reference>
<dbReference type="InterPro" id="IPR011009">
    <property type="entry name" value="Kinase-like_dom_sf"/>
</dbReference>
<evidence type="ECO:0000313" key="1">
    <source>
        <dbReference type="EMBL" id="QHT91348.1"/>
    </source>
</evidence>
<protein>
    <recommendedName>
        <fullName evidence="2">Protein kinase domain-containing protein</fullName>
    </recommendedName>
</protein>
<sequence>MDTTILRGVTLPTPTFRKVDLSTSLQSMKHYSKLESTIPPMKQIFNIKNESNILFDNEYTIHNIQFTEDNKIKGNCVLKTMFKNNLIDVDSYLKVTHLLDPIHFIKNKYSEEGIKEKLENPWNQAYVETMASYALGKLREQDVSPHFNLFYGAYTSVADKYSYNISDEVESYRMYRWFWNGIENEQITIEVEGDDEVIKAELLSEIMVKPEFCIESSNNDDNDLIEELKGVDLESSKNDLESLDSASLTTVSAKDDSTNSYASNDSDDCNVFLTVKNFPVMMIFTEKNNSTMDDLLENFKEVGAEPDSELWEDKWSAWLFQIIASLTVIQTLFKFTHNDLHTNNIVWSYTEQKFLYYITLNKIIYKIPTYGKIFKIIDFGRSIFSLNEHLFISDDFCEGNDADTQYNFPPLSEKTNEPIVYPNFSFDLTRLSISLIEGLFPEKPRDRLNAKILSKEKGRIVKETISDLYNMLWLWLIDEKGENILFDDNDYERFPDFQLYVHISLHCKNGVPKDQLKQKVFKKYMIKDINIPKDTKLYSLYV</sequence>
<evidence type="ECO:0008006" key="2">
    <source>
        <dbReference type="Google" id="ProtNLM"/>
    </source>
</evidence>
<proteinExistence type="predicted"/>
<organism evidence="1">
    <name type="scientific">viral metagenome</name>
    <dbReference type="NCBI Taxonomy" id="1070528"/>
    <lineage>
        <taxon>unclassified sequences</taxon>
        <taxon>metagenomes</taxon>
        <taxon>organismal metagenomes</taxon>
    </lineage>
</organism>
<dbReference type="Gene3D" id="1.10.510.10">
    <property type="entry name" value="Transferase(Phosphotransferase) domain 1"/>
    <property type="match status" value="1"/>
</dbReference>
<accession>A0A6C0IE06</accession>
<name>A0A6C0IE06_9ZZZZ</name>
<dbReference type="EMBL" id="MN740165">
    <property type="protein sequence ID" value="QHT91348.1"/>
    <property type="molecule type" value="Genomic_DNA"/>
</dbReference>